<dbReference type="InterPro" id="IPR029066">
    <property type="entry name" value="PLP-binding_barrel"/>
</dbReference>
<evidence type="ECO:0000313" key="6">
    <source>
        <dbReference type="Proteomes" id="UP000070284"/>
    </source>
</evidence>
<dbReference type="PATRIC" id="fig|1698264.3.peg.1952"/>
<evidence type="ECO:0000256" key="3">
    <source>
        <dbReference type="PIRSR" id="PIRSR600183-50"/>
    </source>
</evidence>
<proteinExistence type="predicted"/>
<dbReference type="GO" id="GO:0009089">
    <property type="term" value="P:lysine biosynthetic process via diaminopimelate"/>
    <property type="evidence" value="ECO:0007669"/>
    <property type="project" value="TreeGrafter"/>
</dbReference>
<dbReference type="InterPro" id="IPR009006">
    <property type="entry name" value="Ala_racemase/Decarboxylase_C"/>
</dbReference>
<evidence type="ECO:0000256" key="2">
    <source>
        <dbReference type="ARBA" id="ARBA00022898"/>
    </source>
</evidence>
<dbReference type="GO" id="GO:0008836">
    <property type="term" value="F:diaminopimelate decarboxylase activity"/>
    <property type="evidence" value="ECO:0007669"/>
    <property type="project" value="TreeGrafter"/>
</dbReference>
<comment type="cofactor">
    <cofactor evidence="1 3">
        <name>pyridoxal 5'-phosphate</name>
        <dbReference type="ChEBI" id="CHEBI:597326"/>
    </cofactor>
</comment>
<feature type="modified residue" description="N6-(pyridoxal phosphate)lysine" evidence="3">
    <location>
        <position position="58"/>
    </location>
</feature>
<dbReference type="Proteomes" id="UP000070284">
    <property type="component" value="Unassembled WGS sequence"/>
</dbReference>
<dbReference type="InterPro" id="IPR000183">
    <property type="entry name" value="Orn/DAP/Arg_de-COase"/>
</dbReference>
<sequence length="413" mass="46194">MNIRKEVIFKMMDKELISRLADEHGTPFYLVDCESLVSQYEELKECLPSNSTIAYATKANYTPSVIRTFRDLGTRFDVFSQGELNLLMRNGCDLERVIYTSVAEQEEEFLFGLKNGVRRFVLGSINGINNFGRAAEREGAEGVEVLLRIQPVTNVDAAVSTSGIESKFGVVFSDEKDSVGNTLEAIAERGLDFAGFHFHLGSQIRSPDPYVKAINETLDFALAQDIEVRVLDVGGGFPVDYGFEVPPIEKFGAEIGKVIEKWRKKLGDFELTVEPGRFLTADSTVLVVRVVNEKEMYGRKVLIVDGSEDMVSVDRHEMRIEIEEITHSNEPVAASIAGNLCHSLDWIVKEPIELSGVEPGDLLVFEKEGAYVMNHNMPYNLRRVPKVLTVGEGEVKEEEHPFSTIGKIRVAYE</sequence>
<accession>A0A133UJ27</accession>
<name>A0A133UJ27_9EURY</name>
<dbReference type="Pfam" id="PF02784">
    <property type="entry name" value="Orn_Arg_deC_N"/>
    <property type="match status" value="1"/>
</dbReference>
<keyword evidence="6" id="KW-1185">Reference proteome</keyword>
<dbReference type="PRINTS" id="PR01179">
    <property type="entry name" value="ODADCRBXLASE"/>
</dbReference>
<dbReference type="EMBL" id="LHXO01000084">
    <property type="protein sequence ID" value="KXA94086.1"/>
    <property type="molecule type" value="Genomic_DNA"/>
</dbReference>
<dbReference type="InterPro" id="IPR022644">
    <property type="entry name" value="De-COase2_N"/>
</dbReference>
<keyword evidence="2 3" id="KW-0663">Pyridoxal phosphate</keyword>
<evidence type="ECO:0000256" key="1">
    <source>
        <dbReference type="ARBA" id="ARBA00001933"/>
    </source>
</evidence>
<gene>
    <name evidence="5" type="ORF">AKJ65_05430</name>
</gene>
<protein>
    <recommendedName>
        <fullName evidence="4">Orn/DAP/Arg decarboxylase 2 N-terminal domain-containing protein</fullName>
    </recommendedName>
</protein>
<organism evidence="5 6">
    <name type="scientific">candidate division MSBL1 archaeon SCGC-AAA259E19</name>
    <dbReference type="NCBI Taxonomy" id="1698264"/>
    <lineage>
        <taxon>Archaea</taxon>
        <taxon>Methanobacteriati</taxon>
        <taxon>Methanobacteriota</taxon>
        <taxon>candidate division MSBL1</taxon>
    </lineage>
</organism>
<dbReference type="Gene3D" id="3.20.20.10">
    <property type="entry name" value="Alanine racemase"/>
    <property type="match status" value="1"/>
</dbReference>
<feature type="domain" description="Orn/DAP/Arg decarboxylase 2 N-terminal" evidence="4">
    <location>
        <begin position="35"/>
        <end position="281"/>
    </location>
</feature>
<comment type="caution">
    <text evidence="5">The sequence shown here is derived from an EMBL/GenBank/DDBJ whole genome shotgun (WGS) entry which is preliminary data.</text>
</comment>
<dbReference type="PANTHER" id="PTHR43727">
    <property type="entry name" value="DIAMINOPIMELATE DECARBOXYLASE"/>
    <property type="match status" value="1"/>
</dbReference>
<dbReference type="Gene3D" id="2.40.37.10">
    <property type="entry name" value="Lyase, Ornithine Decarboxylase, Chain A, domain 1"/>
    <property type="match status" value="1"/>
</dbReference>
<reference evidence="5 6" key="1">
    <citation type="journal article" date="2016" name="Sci. Rep.">
        <title>Metabolic traits of an uncultured archaeal lineage -MSBL1- from brine pools of the Red Sea.</title>
        <authorList>
            <person name="Mwirichia R."/>
            <person name="Alam I."/>
            <person name="Rashid M."/>
            <person name="Vinu M."/>
            <person name="Ba-Alawi W."/>
            <person name="Anthony Kamau A."/>
            <person name="Kamanda Ngugi D."/>
            <person name="Goker M."/>
            <person name="Klenk H.P."/>
            <person name="Bajic V."/>
            <person name="Stingl U."/>
        </authorList>
    </citation>
    <scope>NUCLEOTIDE SEQUENCE [LARGE SCALE GENOMIC DNA]</scope>
    <source>
        <strain evidence="5">SCGC-AAA259E19</strain>
    </source>
</reference>
<dbReference type="SUPFAM" id="SSF50621">
    <property type="entry name" value="Alanine racemase C-terminal domain-like"/>
    <property type="match status" value="1"/>
</dbReference>
<dbReference type="SUPFAM" id="SSF51419">
    <property type="entry name" value="PLP-binding barrel"/>
    <property type="match status" value="1"/>
</dbReference>
<dbReference type="PANTHER" id="PTHR43727:SF2">
    <property type="entry name" value="GROUP IV DECARBOXYLASE"/>
    <property type="match status" value="1"/>
</dbReference>
<evidence type="ECO:0000259" key="4">
    <source>
        <dbReference type="Pfam" id="PF02784"/>
    </source>
</evidence>
<evidence type="ECO:0000313" key="5">
    <source>
        <dbReference type="EMBL" id="KXA94086.1"/>
    </source>
</evidence>
<dbReference type="AlphaFoldDB" id="A0A133UJ27"/>
<feature type="active site" description="Proton donor" evidence="3">
    <location>
        <position position="341"/>
    </location>
</feature>